<dbReference type="InterPro" id="IPR003439">
    <property type="entry name" value="ABC_transporter-like_ATP-bd"/>
</dbReference>
<dbReference type="PROSITE" id="PS00211">
    <property type="entry name" value="ABC_TRANSPORTER_1"/>
    <property type="match status" value="1"/>
</dbReference>
<dbReference type="GO" id="GO:0140359">
    <property type="term" value="F:ABC-type transporter activity"/>
    <property type="evidence" value="ECO:0007669"/>
    <property type="project" value="InterPro"/>
</dbReference>
<feature type="non-terminal residue" evidence="12">
    <location>
        <position position="1056"/>
    </location>
</feature>
<keyword evidence="5" id="KW-0547">Nucleotide-binding</keyword>
<evidence type="ECO:0000259" key="10">
    <source>
        <dbReference type="PROSITE" id="PS50893"/>
    </source>
</evidence>
<dbReference type="PANTHER" id="PTHR24223:SF443">
    <property type="entry name" value="MULTIDRUG-RESISTANCE LIKE PROTEIN 1, ISOFORM I"/>
    <property type="match status" value="1"/>
</dbReference>
<dbReference type="Pfam" id="PF00664">
    <property type="entry name" value="ABC_membrane"/>
    <property type="match status" value="2"/>
</dbReference>
<dbReference type="CDD" id="cd18580">
    <property type="entry name" value="ABC_6TM_ABCC_D2"/>
    <property type="match status" value="1"/>
</dbReference>
<keyword evidence="4" id="KW-0677">Repeat</keyword>
<evidence type="ECO:0000259" key="11">
    <source>
        <dbReference type="PROSITE" id="PS50929"/>
    </source>
</evidence>
<evidence type="ECO:0000256" key="2">
    <source>
        <dbReference type="ARBA" id="ARBA00022448"/>
    </source>
</evidence>
<gene>
    <name evidence="12" type="ORF">DYB34_012220</name>
</gene>
<dbReference type="SUPFAM" id="SSF90123">
    <property type="entry name" value="ABC transporter transmembrane region"/>
    <property type="match status" value="2"/>
</dbReference>
<feature type="domain" description="ABC transmembrane type-1" evidence="11">
    <location>
        <begin position="134"/>
        <end position="425"/>
    </location>
</feature>
<dbReference type="InterPro" id="IPR044726">
    <property type="entry name" value="ABCC_6TM_D2"/>
</dbReference>
<dbReference type="InterPro" id="IPR036640">
    <property type="entry name" value="ABC1_TM_sf"/>
</dbReference>
<dbReference type="Pfam" id="PF00005">
    <property type="entry name" value="ABC_tran"/>
    <property type="match status" value="1"/>
</dbReference>
<dbReference type="SUPFAM" id="SSF52540">
    <property type="entry name" value="P-loop containing nucleoside triphosphate hydrolases"/>
    <property type="match status" value="1"/>
</dbReference>
<reference evidence="12 13" key="1">
    <citation type="submission" date="2018-08" db="EMBL/GenBank/DDBJ databases">
        <title>Aphanomyces genome sequencing and annotation.</title>
        <authorList>
            <person name="Minardi D."/>
            <person name="Oidtmann B."/>
            <person name="Van Der Giezen M."/>
            <person name="Studholme D.J."/>
        </authorList>
    </citation>
    <scope>NUCLEOTIDE SEQUENCE [LARGE SCALE GENOMIC DNA]</scope>
    <source>
        <strain evidence="12 13">Si</strain>
    </source>
</reference>
<dbReference type="FunFam" id="3.40.50.300:FF:000997">
    <property type="entry name" value="Multidrug resistance-associated protein 1"/>
    <property type="match status" value="1"/>
</dbReference>
<dbReference type="InterPro" id="IPR050173">
    <property type="entry name" value="ABC_transporter_C-like"/>
</dbReference>
<evidence type="ECO:0000313" key="12">
    <source>
        <dbReference type="EMBL" id="RHY42398.1"/>
    </source>
</evidence>
<dbReference type="GO" id="GO:0016887">
    <property type="term" value="F:ATP hydrolysis activity"/>
    <property type="evidence" value="ECO:0007669"/>
    <property type="project" value="InterPro"/>
</dbReference>
<dbReference type="PROSITE" id="PS50929">
    <property type="entry name" value="ABC_TM1F"/>
    <property type="match status" value="2"/>
</dbReference>
<dbReference type="PROSITE" id="PS50893">
    <property type="entry name" value="ABC_TRANSPORTER_2"/>
    <property type="match status" value="1"/>
</dbReference>
<dbReference type="InterPro" id="IPR003593">
    <property type="entry name" value="AAA+_ATPase"/>
</dbReference>
<protein>
    <recommendedName>
        <fullName evidence="14">ABC transmembrane type-1 domain-containing protein</fullName>
    </recommendedName>
</protein>
<evidence type="ECO:0008006" key="14">
    <source>
        <dbReference type="Google" id="ProtNLM"/>
    </source>
</evidence>
<dbReference type="InterPro" id="IPR027417">
    <property type="entry name" value="P-loop_NTPase"/>
</dbReference>
<dbReference type="CDD" id="cd18579">
    <property type="entry name" value="ABC_6TM_ABCC_D1"/>
    <property type="match status" value="1"/>
</dbReference>
<keyword evidence="7 9" id="KW-1133">Transmembrane helix</keyword>
<dbReference type="InterPro" id="IPR017871">
    <property type="entry name" value="ABC_transporter-like_CS"/>
</dbReference>
<evidence type="ECO:0000256" key="5">
    <source>
        <dbReference type="ARBA" id="ARBA00022741"/>
    </source>
</evidence>
<proteinExistence type="predicted"/>
<feature type="transmembrane region" description="Helical" evidence="9">
    <location>
        <begin position="868"/>
        <end position="901"/>
    </location>
</feature>
<keyword evidence="6" id="KW-0067">ATP-binding</keyword>
<evidence type="ECO:0000256" key="8">
    <source>
        <dbReference type="ARBA" id="ARBA00023136"/>
    </source>
</evidence>
<feature type="transmembrane region" description="Helical" evidence="9">
    <location>
        <begin position="261"/>
        <end position="278"/>
    </location>
</feature>
<evidence type="ECO:0000256" key="3">
    <source>
        <dbReference type="ARBA" id="ARBA00022692"/>
    </source>
</evidence>
<dbReference type="PANTHER" id="PTHR24223">
    <property type="entry name" value="ATP-BINDING CASSETTE SUB-FAMILY C"/>
    <property type="match status" value="1"/>
</dbReference>
<accession>A0A418BI00</accession>
<comment type="caution">
    <text evidence="12">The sequence shown here is derived from an EMBL/GenBank/DDBJ whole genome shotgun (WGS) entry which is preliminary data.</text>
</comment>
<dbReference type="CDD" id="cd03250">
    <property type="entry name" value="ABCC_MRP_domain1"/>
    <property type="match status" value="1"/>
</dbReference>
<sequence length="1056" mass="115701">MVAFPILQTPPQAVEPSPMVAMKRSRLQELSVGEYATLDSPKRLAHDTSAWRDLPNPMGAANWFSLLTMLWMDPLIHLGAKRPLQEQDVWQLCPQDTAAHLNQTFQSHWGHEVRSQTHPNYTRALWRTLQFKTLWTTALYGLCSALSLLQPVVIKFLLEFLQASPFADNQPVHTPMGISSGYVLATLLTVLSFLSVTLQDYGQFLTSNLGVNAKSIVMDCVYLKTLQLSGGAKRAMSSGEIVTLSSVDSERVYQGYLGGPWVLMAPLTLVVLFVLVGIEMGPVVGLVGGMSMALVLYWGFISSKAVGEVRRQVLTVQAERVKLTSEALQGVRVVKLYAWESYLERRIDAIRSDELRLLRSYQYHRVLNTIVLSIAPVLSLALCLAVYVAQGYQLTTSVAFTTLAYMNVARMPCSVFSSSVMGVSEAVASCIRIGKFMSLNEVVLSVDPPLQTTPIEATVQMQRANFSWNIDPSGRQEAREIEGPMTLKNISLTIAPNTLTIVVGPVGSGKSSLISALLGEIHQISGSRLVNGRVAYVNQEAWIQHATLKDNILFTSAFDDVKYDRVVAACQLKADLAVLPDGDQTEIGERGINLSGGQKARVSLARAMYRSHNADLYLLDDPLSALDVHVAGAVFRECVQNLLADKTVVLVLNSHYHFLPHADRILVMEDGMIVGDGTFDSIKQGFPHLVSFDRGDATCPQASEVEVTKGSSSDEDIDGGGTLISKEDRNVGGVATATYVAYFHASGRNGGVVLATILAAYTLSQAELTLTDWFMGFWSSHTSNSNLTSASIYVVLAVLSMGLVWGRSLLVLRLSLRCSQAMHEKLFRKVLHAPVTTFFDITPVGRILNRFSSDLDQVDSMLPFTGVLFLQFGFQIAAIVVVCAATSPFMLVVYAPIVFGFAKVQLYYNKTSAELKRLESMARSPVLNLIAETVNGLSTIRAFGMTEVFARQSRTILDRSQSFFMLYRMSSRWMQMRLDWLSSGIVGGVAFIAVASKASIGITAAGLALTYAAQMSSLLSRFTFKASTLENIMTCVERLEHYNSLDTEGDSVNASA</sequence>
<feature type="domain" description="ABC transporter" evidence="10">
    <location>
        <begin position="459"/>
        <end position="695"/>
    </location>
</feature>
<keyword evidence="8 9" id="KW-0472">Membrane</keyword>
<feature type="transmembrane region" description="Helical" evidence="9">
    <location>
        <begin position="178"/>
        <end position="198"/>
    </location>
</feature>
<dbReference type="SMART" id="SM00382">
    <property type="entry name" value="AAA"/>
    <property type="match status" value="1"/>
</dbReference>
<dbReference type="FunFam" id="1.20.1560.10:FF:000013">
    <property type="entry name" value="ABC transporter C family member 2"/>
    <property type="match status" value="1"/>
</dbReference>
<evidence type="ECO:0000313" key="13">
    <source>
        <dbReference type="Proteomes" id="UP000283543"/>
    </source>
</evidence>
<dbReference type="Gene3D" id="1.20.1560.10">
    <property type="entry name" value="ABC transporter type 1, transmembrane domain"/>
    <property type="match status" value="2"/>
</dbReference>
<dbReference type="AlphaFoldDB" id="A0A418BI00"/>
<keyword evidence="2" id="KW-0813">Transport</keyword>
<dbReference type="Proteomes" id="UP000283543">
    <property type="component" value="Unassembled WGS sequence"/>
</dbReference>
<evidence type="ECO:0000256" key="6">
    <source>
        <dbReference type="ARBA" id="ARBA00022840"/>
    </source>
</evidence>
<feature type="transmembrane region" description="Helical" evidence="9">
    <location>
        <begin position="978"/>
        <end position="996"/>
    </location>
</feature>
<dbReference type="GO" id="GO:0005774">
    <property type="term" value="C:vacuolar membrane"/>
    <property type="evidence" value="ECO:0007669"/>
    <property type="project" value="UniProtKB-SubCell"/>
</dbReference>
<feature type="domain" description="ABC transmembrane type-1" evidence="11">
    <location>
        <begin position="755"/>
        <end position="1031"/>
    </location>
</feature>
<feature type="transmembrane region" description="Helical" evidence="9">
    <location>
        <begin position="1002"/>
        <end position="1024"/>
    </location>
</feature>
<dbReference type="InterPro" id="IPR011527">
    <property type="entry name" value="ABC1_TM_dom"/>
</dbReference>
<dbReference type="VEuPathDB" id="FungiDB:H257_18968"/>
<feature type="transmembrane region" description="Helical" evidence="9">
    <location>
        <begin position="133"/>
        <end position="158"/>
    </location>
</feature>
<dbReference type="InterPro" id="IPR044746">
    <property type="entry name" value="ABCC_6TM_D1"/>
</dbReference>
<feature type="transmembrane region" description="Helical" evidence="9">
    <location>
        <begin position="366"/>
        <end position="389"/>
    </location>
</feature>
<dbReference type="EMBL" id="QUTB01008478">
    <property type="protein sequence ID" value="RHY42398.1"/>
    <property type="molecule type" value="Genomic_DNA"/>
</dbReference>
<name>A0A418BI00_APHAT</name>
<comment type="subcellular location">
    <subcellularLocation>
        <location evidence="1">Vacuole membrane</location>
        <topology evidence="1">Multi-pass membrane protein</topology>
    </subcellularLocation>
</comment>
<evidence type="ECO:0000256" key="1">
    <source>
        <dbReference type="ARBA" id="ARBA00004128"/>
    </source>
</evidence>
<organism evidence="12 13">
    <name type="scientific">Aphanomyces astaci</name>
    <name type="common">Crayfish plague agent</name>
    <dbReference type="NCBI Taxonomy" id="112090"/>
    <lineage>
        <taxon>Eukaryota</taxon>
        <taxon>Sar</taxon>
        <taxon>Stramenopiles</taxon>
        <taxon>Oomycota</taxon>
        <taxon>Saprolegniomycetes</taxon>
        <taxon>Saprolegniales</taxon>
        <taxon>Verrucalvaceae</taxon>
        <taxon>Aphanomyces</taxon>
    </lineage>
</organism>
<dbReference type="GO" id="GO:0005524">
    <property type="term" value="F:ATP binding"/>
    <property type="evidence" value="ECO:0007669"/>
    <property type="project" value="UniProtKB-KW"/>
</dbReference>
<dbReference type="Gene3D" id="3.40.50.300">
    <property type="entry name" value="P-loop containing nucleotide triphosphate hydrolases"/>
    <property type="match status" value="1"/>
</dbReference>
<keyword evidence="3 9" id="KW-0812">Transmembrane</keyword>
<evidence type="ECO:0000256" key="4">
    <source>
        <dbReference type="ARBA" id="ARBA00022737"/>
    </source>
</evidence>
<evidence type="ECO:0000256" key="9">
    <source>
        <dbReference type="SAM" id="Phobius"/>
    </source>
</evidence>
<evidence type="ECO:0000256" key="7">
    <source>
        <dbReference type="ARBA" id="ARBA00022989"/>
    </source>
</evidence>
<feature type="transmembrane region" description="Helical" evidence="9">
    <location>
        <begin position="284"/>
        <end position="301"/>
    </location>
</feature>